<gene>
    <name evidence="1" type="ORF">XIS1_1700022</name>
</gene>
<dbReference type="AlphaFoldDB" id="A0A1N6MVX5"/>
<name>A0A1N6MVX5_9GAMM</name>
<dbReference type="EMBL" id="FTLG01000080">
    <property type="protein sequence ID" value="SIP72971.1"/>
    <property type="molecule type" value="Genomic_DNA"/>
</dbReference>
<dbReference type="Proteomes" id="UP000196435">
    <property type="component" value="Unassembled WGS sequence"/>
</dbReference>
<organism evidence="1 2">
    <name type="scientific">Xenorhabdus innexi</name>
    <dbReference type="NCBI Taxonomy" id="290109"/>
    <lineage>
        <taxon>Bacteria</taxon>
        <taxon>Pseudomonadati</taxon>
        <taxon>Pseudomonadota</taxon>
        <taxon>Gammaproteobacteria</taxon>
        <taxon>Enterobacterales</taxon>
        <taxon>Morganellaceae</taxon>
        <taxon>Xenorhabdus</taxon>
    </lineage>
</organism>
<proteinExistence type="predicted"/>
<sequence length="54" mass="6466">MFTLKNKICSYLKEMHFVDSFIHLHKQHVLDFFDQNTPEITKNGGLNIRYLPEN</sequence>
<evidence type="ECO:0000313" key="1">
    <source>
        <dbReference type="EMBL" id="SIP72971.1"/>
    </source>
</evidence>
<protein>
    <submittedName>
        <fullName evidence="1">Uncharacterized protein</fullName>
    </submittedName>
</protein>
<reference evidence="2" key="1">
    <citation type="submission" date="2016-12" db="EMBL/GenBank/DDBJ databases">
        <authorList>
            <person name="Gaudriault S."/>
        </authorList>
    </citation>
    <scope>NUCLEOTIDE SEQUENCE [LARGE SCALE GENOMIC DNA]</scope>
    <source>
        <strain evidence="2">HGB1681 (deposited as PTA-6826 in the American Type Culture Collection)</strain>
    </source>
</reference>
<evidence type="ECO:0000313" key="2">
    <source>
        <dbReference type="Proteomes" id="UP000196435"/>
    </source>
</evidence>
<accession>A0A1N6MVX5</accession>